<name>A0A182LZ84_9DIPT</name>
<feature type="transmembrane region" description="Helical" evidence="2">
    <location>
        <begin position="20"/>
        <end position="39"/>
    </location>
</feature>
<proteinExistence type="predicted"/>
<evidence type="ECO:0000256" key="1">
    <source>
        <dbReference type="SAM" id="MobiDB-lite"/>
    </source>
</evidence>
<accession>A0A182LZ84</accession>
<evidence type="ECO:0000313" key="3">
    <source>
        <dbReference type="EnsemblMetazoa" id="ACUA005540-PA"/>
    </source>
</evidence>
<dbReference type="VEuPathDB" id="VectorBase:ACUA005540"/>
<reference evidence="4" key="1">
    <citation type="submission" date="2013-09" db="EMBL/GenBank/DDBJ databases">
        <title>The Genome Sequence of Anopheles culicifacies species A.</title>
        <authorList>
            <consortium name="The Broad Institute Genomics Platform"/>
            <person name="Neafsey D.E."/>
            <person name="Besansky N."/>
            <person name="Howell P."/>
            <person name="Walton C."/>
            <person name="Young S.K."/>
            <person name="Zeng Q."/>
            <person name="Gargeya S."/>
            <person name="Fitzgerald M."/>
            <person name="Haas B."/>
            <person name="Abouelleil A."/>
            <person name="Allen A.W."/>
            <person name="Alvarado L."/>
            <person name="Arachchi H.M."/>
            <person name="Berlin A.M."/>
            <person name="Chapman S.B."/>
            <person name="Gainer-Dewar J."/>
            <person name="Goldberg J."/>
            <person name="Griggs A."/>
            <person name="Gujja S."/>
            <person name="Hansen M."/>
            <person name="Howarth C."/>
            <person name="Imamovic A."/>
            <person name="Ireland A."/>
            <person name="Larimer J."/>
            <person name="McCowan C."/>
            <person name="Murphy C."/>
            <person name="Pearson M."/>
            <person name="Poon T.W."/>
            <person name="Priest M."/>
            <person name="Roberts A."/>
            <person name="Saif S."/>
            <person name="Shea T."/>
            <person name="Sisk P."/>
            <person name="Sykes S."/>
            <person name="Wortman J."/>
            <person name="Nusbaum C."/>
            <person name="Birren B."/>
        </authorList>
    </citation>
    <scope>NUCLEOTIDE SEQUENCE [LARGE SCALE GENOMIC DNA]</scope>
    <source>
        <strain evidence="4">A-37</strain>
    </source>
</reference>
<dbReference type="EMBL" id="AXCM01014280">
    <property type="status" value="NOT_ANNOTATED_CDS"/>
    <property type="molecule type" value="Genomic_DNA"/>
</dbReference>
<keyword evidence="2" id="KW-1133">Transmembrane helix</keyword>
<dbReference type="Proteomes" id="UP000075883">
    <property type="component" value="Unassembled WGS sequence"/>
</dbReference>
<evidence type="ECO:0000313" key="4">
    <source>
        <dbReference type="Proteomes" id="UP000075883"/>
    </source>
</evidence>
<keyword evidence="4" id="KW-1185">Reference proteome</keyword>
<reference evidence="3" key="2">
    <citation type="submission" date="2020-05" db="UniProtKB">
        <authorList>
            <consortium name="EnsemblMetazoa"/>
        </authorList>
    </citation>
    <scope>IDENTIFICATION</scope>
    <source>
        <strain evidence="3">A-37</strain>
    </source>
</reference>
<organism evidence="3 4">
    <name type="scientific">Anopheles culicifacies</name>
    <dbReference type="NCBI Taxonomy" id="139723"/>
    <lineage>
        <taxon>Eukaryota</taxon>
        <taxon>Metazoa</taxon>
        <taxon>Ecdysozoa</taxon>
        <taxon>Arthropoda</taxon>
        <taxon>Hexapoda</taxon>
        <taxon>Insecta</taxon>
        <taxon>Pterygota</taxon>
        <taxon>Neoptera</taxon>
        <taxon>Endopterygota</taxon>
        <taxon>Diptera</taxon>
        <taxon>Nematocera</taxon>
        <taxon>Culicoidea</taxon>
        <taxon>Culicidae</taxon>
        <taxon>Anophelinae</taxon>
        <taxon>Anopheles</taxon>
        <taxon>culicifacies species complex</taxon>
    </lineage>
</organism>
<dbReference type="EMBL" id="AXCM01014281">
    <property type="status" value="NOT_ANNOTATED_CDS"/>
    <property type="molecule type" value="Genomic_DNA"/>
</dbReference>
<protein>
    <submittedName>
        <fullName evidence="3">Uncharacterized protein</fullName>
    </submittedName>
</protein>
<sequence length="193" mass="22095">MKSIAARQKKVAASLKAKQLLVNGVFFVVYPCVLLYRWYNSRRWTLWTECSEKDDIMQFVDYSREEEELLRHGMIRGRMIVQTEIVLSGALEDELSSSYEKYDNVVVGVVKQPLGEENNPSECVPLNLSKDGEGLDNEELILPEYRREERTKMDTTLSSAEEDGDDDEIRLIPSPSSRANDTSLRVIAETLIK</sequence>
<feature type="region of interest" description="Disordered" evidence="1">
    <location>
        <begin position="148"/>
        <end position="176"/>
    </location>
</feature>
<keyword evidence="2" id="KW-0472">Membrane</keyword>
<evidence type="ECO:0000256" key="2">
    <source>
        <dbReference type="SAM" id="Phobius"/>
    </source>
</evidence>
<dbReference type="AlphaFoldDB" id="A0A182LZ84"/>
<dbReference type="EnsemblMetazoa" id="ACUA005540-RA">
    <property type="protein sequence ID" value="ACUA005540-PA"/>
    <property type="gene ID" value="ACUA005540"/>
</dbReference>
<keyword evidence="2" id="KW-0812">Transmembrane</keyword>